<comment type="catalytic activity">
    <reaction evidence="6 7">
        <text>L-glutamyl-tRNA(Gln) + L-glutamine + ATP + H2O = L-glutaminyl-tRNA(Gln) + L-glutamate + ADP + phosphate + H(+)</text>
        <dbReference type="Rhea" id="RHEA:17521"/>
        <dbReference type="Rhea" id="RHEA-COMP:9681"/>
        <dbReference type="Rhea" id="RHEA-COMP:9684"/>
        <dbReference type="ChEBI" id="CHEBI:15377"/>
        <dbReference type="ChEBI" id="CHEBI:15378"/>
        <dbReference type="ChEBI" id="CHEBI:29985"/>
        <dbReference type="ChEBI" id="CHEBI:30616"/>
        <dbReference type="ChEBI" id="CHEBI:43474"/>
        <dbReference type="ChEBI" id="CHEBI:58359"/>
        <dbReference type="ChEBI" id="CHEBI:78520"/>
        <dbReference type="ChEBI" id="CHEBI:78521"/>
        <dbReference type="ChEBI" id="CHEBI:456216"/>
        <dbReference type="EC" id="6.3.5.7"/>
    </reaction>
</comment>
<dbReference type="AlphaFoldDB" id="A0A7C2UW19"/>
<feature type="domain" description="Amidase" evidence="8">
    <location>
        <begin position="54"/>
        <end position="461"/>
    </location>
</feature>
<keyword evidence="4 7" id="KW-0067">ATP-binding</keyword>
<dbReference type="GO" id="GO:0050567">
    <property type="term" value="F:glutaminyl-tRNA synthase (glutamine-hydrolyzing) activity"/>
    <property type="evidence" value="ECO:0007669"/>
    <property type="project" value="UniProtKB-UniRule"/>
</dbReference>
<dbReference type="InterPro" id="IPR004412">
    <property type="entry name" value="GatA"/>
</dbReference>
<accession>A0A7C2UW19</accession>
<dbReference type="Gene3D" id="3.90.1300.10">
    <property type="entry name" value="Amidase signature (AS) domain"/>
    <property type="match status" value="1"/>
</dbReference>
<dbReference type="InterPro" id="IPR000120">
    <property type="entry name" value="Amidase"/>
</dbReference>
<dbReference type="GO" id="GO:0006412">
    <property type="term" value="P:translation"/>
    <property type="evidence" value="ECO:0007669"/>
    <property type="project" value="UniProtKB-UniRule"/>
</dbReference>
<gene>
    <name evidence="7 9" type="primary">gatA</name>
    <name evidence="9" type="ORF">ENO36_02155</name>
</gene>
<dbReference type="PANTHER" id="PTHR11895:SF7">
    <property type="entry name" value="GLUTAMYL-TRNA(GLN) AMIDOTRANSFERASE SUBUNIT A, MITOCHONDRIAL"/>
    <property type="match status" value="1"/>
</dbReference>
<dbReference type="HAMAP" id="MF_00120">
    <property type="entry name" value="GatA"/>
    <property type="match status" value="1"/>
</dbReference>
<comment type="caution">
    <text evidence="9">The sequence shown here is derived from an EMBL/GenBank/DDBJ whole genome shotgun (WGS) entry which is preliminary data.</text>
</comment>
<dbReference type="SUPFAM" id="SSF75304">
    <property type="entry name" value="Amidase signature (AS) enzymes"/>
    <property type="match status" value="1"/>
</dbReference>
<reference evidence="9" key="1">
    <citation type="journal article" date="2020" name="mSystems">
        <title>Genome- and Community-Level Interaction Insights into Carbon Utilization and Element Cycling Functions of Hydrothermarchaeota in Hydrothermal Sediment.</title>
        <authorList>
            <person name="Zhou Z."/>
            <person name="Liu Y."/>
            <person name="Xu W."/>
            <person name="Pan J."/>
            <person name="Luo Z.H."/>
            <person name="Li M."/>
        </authorList>
    </citation>
    <scope>NUCLEOTIDE SEQUENCE [LARGE SCALE GENOMIC DNA]</scope>
    <source>
        <strain evidence="9">SpSt-1259</strain>
    </source>
</reference>
<proteinExistence type="inferred from homology"/>
<organism evidence="9">
    <name type="scientific">Fervidicoccus fontis</name>
    <dbReference type="NCBI Taxonomy" id="683846"/>
    <lineage>
        <taxon>Archaea</taxon>
        <taxon>Thermoproteota</taxon>
        <taxon>Thermoprotei</taxon>
        <taxon>Fervidicoccales</taxon>
        <taxon>Fervidicoccaceae</taxon>
        <taxon>Fervidicoccus</taxon>
    </lineage>
</organism>
<dbReference type="InterPro" id="IPR036928">
    <property type="entry name" value="AS_sf"/>
</dbReference>
<sequence length="472" mass="51515">MKKRGKVVSFIEDLKNGATDPYAYVERALEEASRKDPVLNIFITMKSEVPDKLVNGKLAGVPIAVKDNIVTKGLRTTCASRILENFVPQYSATIVKILEREGAVIIGKTNMDEFAMGALGTTSAFGPTLNPINTKLSPGGSSSGSAAAVASGVVDVALGSDTGGSIRLPAAWTGIFGLKPTYGAVSRFGLISYADSMDQIGPMSSNASDLAYLFSIISSFDPLDPTSSHNPWGNRIEEIASKEPDFDLLRKLKLKIPRELLNHPQAEEYVIEEFWRKISTLEKEGAQVEEISEPILLKVPQVYYVIAFSEASSNLARFDGVRYGSRIAELEDNDWDSYYMMNRSLFGWEVKRRIMLGAFILSKGYYEMYYSLALKARAVIKRKIESHLKDGSLIATPGSLISPLPINYDATDLSKLNAIDAPLMIANLGGFPALTVPTGSVSGTPTSMQFVGPSWSEDKLLSLAKVMEEMFT</sequence>
<evidence type="ECO:0000259" key="8">
    <source>
        <dbReference type="Pfam" id="PF01425"/>
    </source>
</evidence>
<evidence type="ECO:0000256" key="7">
    <source>
        <dbReference type="HAMAP-Rule" id="MF_00120"/>
    </source>
</evidence>
<evidence type="ECO:0000256" key="3">
    <source>
        <dbReference type="ARBA" id="ARBA00022741"/>
    </source>
</evidence>
<protein>
    <recommendedName>
        <fullName evidence="7">Glutamyl-tRNA(Gln) amidotransferase subunit A</fullName>
        <shortName evidence="7">Glu-ADT subunit A</shortName>
        <ecNumber evidence="7">6.3.5.7</ecNumber>
    </recommendedName>
</protein>
<feature type="active site" description="Acyl-ester intermediate" evidence="7">
    <location>
        <position position="165"/>
    </location>
</feature>
<comment type="subunit">
    <text evidence="7">Heterotrimer of A, B and C subunits.</text>
</comment>
<keyword evidence="5 7" id="KW-0648">Protein biosynthesis</keyword>
<evidence type="ECO:0000256" key="6">
    <source>
        <dbReference type="ARBA" id="ARBA00047407"/>
    </source>
</evidence>
<dbReference type="PANTHER" id="PTHR11895">
    <property type="entry name" value="TRANSAMIDASE"/>
    <property type="match status" value="1"/>
</dbReference>
<evidence type="ECO:0000313" key="9">
    <source>
        <dbReference type="EMBL" id="HEU97644.1"/>
    </source>
</evidence>
<dbReference type="InterPro" id="IPR023631">
    <property type="entry name" value="Amidase_dom"/>
</dbReference>
<evidence type="ECO:0000256" key="2">
    <source>
        <dbReference type="ARBA" id="ARBA00022598"/>
    </source>
</evidence>
<dbReference type="GO" id="GO:0005524">
    <property type="term" value="F:ATP binding"/>
    <property type="evidence" value="ECO:0007669"/>
    <property type="project" value="UniProtKB-KW"/>
</dbReference>
<dbReference type="EC" id="6.3.5.7" evidence="7"/>
<dbReference type="EMBL" id="DSFE01000047">
    <property type="protein sequence ID" value="HEU97644.1"/>
    <property type="molecule type" value="Genomic_DNA"/>
</dbReference>
<feature type="active site" description="Charge relay system" evidence="7">
    <location>
        <position position="141"/>
    </location>
</feature>
<feature type="active site" description="Charge relay system" evidence="7">
    <location>
        <position position="66"/>
    </location>
</feature>
<keyword evidence="2 7" id="KW-0436">Ligase</keyword>
<evidence type="ECO:0000256" key="4">
    <source>
        <dbReference type="ARBA" id="ARBA00022840"/>
    </source>
</evidence>
<name>A0A7C2UW19_9CREN</name>
<comment type="function">
    <text evidence="7">Allows the formation of correctly charged Gln-tRNA(Gln) through the transamidation of misacylated Glu-tRNA(Gln) in organisms which lack glutaminyl-tRNA synthetase. The reaction takes place in the presence of glutamine and ATP through an activated gamma-phospho-Glu-tRNA(Gln).</text>
</comment>
<evidence type="ECO:0000256" key="5">
    <source>
        <dbReference type="ARBA" id="ARBA00022917"/>
    </source>
</evidence>
<evidence type="ECO:0000256" key="1">
    <source>
        <dbReference type="ARBA" id="ARBA00008069"/>
    </source>
</evidence>
<keyword evidence="3 7" id="KW-0547">Nucleotide-binding</keyword>
<dbReference type="InterPro" id="IPR020556">
    <property type="entry name" value="Amidase_CS"/>
</dbReference>
<dbReference type="PROSITE" id="PS00571">
    <property type="entry name" value="AMIDASES"/>
    <property type="match status" value="1"/>
</dbReference>
<dbReference type="GO" id="GO:0030956">
    <property type="term" value="C:glutamyl-tRNA(Gln) amidotransferase complex"/>
    <property type="evidence" value="ECO:0007669"/>
    <property type="project" value="InterPro"/>
</dbReference>
<dbReference type="Pfam" id="PF01425">
    <property type="entry name" value="Amidase"/>
    <property type="match status" value="1"/>
</dbReference>
<dbReference type="Proteomes" id="UP000885664">
    <property type="component" value="Unassembled WGS sequence"/>
</dbReference>
<comment type="similarity">
    <text evidence="1 7">Belongs to the amidase family. GatA subfamily.</text>
</comment>